<accession>A0A7U7G8F9</accession>
<comment type="caution">
    <text evidence="2">The sequence shown here is derived from an EMBL/GenBank/DDBJ whole genome shotgun (WGS) entry which is preliminary data.</text>
</comment>
<name>A0A7U7G8F9_9GAMM</name>
<organism evidence="2 3">
    <name type="scientific">Candidatus Contendobacter odensis Run_B_J11</name>
    <dbReference type="NCBI Taxonomy" id="1400861"/>
    <lineage>
        <taxon>Bacteria</taxon>
        <taxon>Pseudomonadati</taxon>
        <taxon>Pseudomonadota</taxon>
        <taxon>Gammaproteobacteria</taxon>
        <taxon>Candidatus Competibacteraceae</taxon>
        <taxon>Candidatus Contendibacter</taxon>
    </lineage>
</organism>
<gene>
    <name evidence="2" type="ORF">BN874_120062</name>
</gene>
<dbReference type="Proteomes" id="UP000019184">
    <property type="component" value="Unassembled WGS sequence"/>
</dbReference>
<feature type="region of interest" description="Disordered" evidence="1">
    <location>
        <begin position="29"/>
        <end position="48"/>
    </location>
</feature>
<evidence type="ECO:0000256" key="1">
    <source>
        <dbReference type="SAM" id="MobiDB-lite"/>
    </source>
</evidence>
<sequence>MTVTNPPGGDSAFLVVFPSRWLSLPLAYPPHDSDFPHPRQNLRHHPSR</sequence>
<reference evidence="2 3" key="1">
    <citation type="journal article" date="2014" name="ISME J.">
        <title>Candidatus Competibacter-lineage genomes retrieved from metagenomes reveal functional metabolic diversity.</title>
        <authorList>
            <person name="McIlroy S.J."/>
            <person name="Albertsen M."/>
            <person name="Andresen E.K."/>
            <person name="Saunders A.M."/>
            <person name="Kristiansen R."/>
            <person name="Stokholm-Bjerregaard M."/>
            <person name="Nielsen K.L."/>
            <person name="Nielsen P.H."/>
        </authorList>
    </citation>
    <scope>NUCLEOTIDE SEQUENCE [LARGE SCALE GENOMIC DNA]</scope>
    <source>
        <strain evidence="2 3">Run_B_J11</strain>
    </source>
</reference>
<evidence type="ECO:0000313" key="3">
    <source>
        <dbReference type="Proteomes" id="UP000019184"/>
    </source>
</evidence>
<proteinExistence type="predicted"/>
<keyword evidence="3" id="KW-1185">Reference proteome</keyword>
<dbReference type="AlphaFoldDB" id="A0A7U7G8F9"/>
<dbReference type="EMBL" id="CBTK010000024">
    <property type="protein sequence ID" value="CDH43411.1"/>
    <property type="molecule type" value="Genomic_DNA"/>
</dbReference>
<evidence type="ECO:0000313" key="2">
    <source>
        <dbReference type="EMBL" id="CDH43411.1"/>
    </source>
</evidence>
<protein>
    <submittedName>
        <fullName evidence="2">Uncharacterized protein</fullName>
    </submittedName>
</protein>